<evidence type="ECO:0000256" key="2">
    <source>
        <dbReference type="SAM" id="SignalP"/>
    </source>
</evidence>
<dbReference type="RefSeq" id="WP_134080270.1">
    <property type="nucleotide sequence ID" value="NZ_SOQX01000001.1"/>
</dbReference>
<keyword evidence="2" id="KW-0732">Signal</keyword>
<protein>
    <submittedName>
        <fullName evidence="3">Uncharacterized protein DUF2782</fullName>
    </submittedName>
</protein>
<dbReference type="Pfam" id="PF11191">
    <property type="entry name" value="DUF2782"/>
    <property type="match status" value="1"/>
</dbReference>
<evidence type="ECO:0000313" key="3">
    <source>
        <dbReference type="EMBL" id="TDY03680.1"/>
    </source>
</evidence>
<keyword evidence="4" id="KW-1185">Reference proteome</keyword>
<dbReference type="Proteomes" id="UP000294914">
    <property type="component" value="Unassembled WGS sequence"/>
</dbReference>
<comment type="caution">
    <text evidence="3">The sequence shown here is derived from an EMBL/GenBank/DDBJ whole genome shotgun (WGS) entry which is preliminary data.</text>
</comment>
<feature type="signal peptide" evidence="2">
    <location>
        <begin position="1"/>
        <end position="22"/>
    </location>
</feature>
<sequence length="111" mass="12690">MNPRTVLFLILSLSLAAGSLHAAADAPPPPPPLPEELEDYEDVPQPEVTIIRREDRVIEEVRIHGQLRYVKVTPDQGPPYYFIDTDGDGDLETRKHELDPPTINQWILKRW</sequence>
<evidence type="ECO:0000256" key="1">
    <source>
        <dbReference type="SAM" id="MobiDB-lite"/>
    </source>
</evidence>
<dbReference type="OrthoDB" id="5296182at2"/>
<reference evidence="3 4" key="1">
    <citation type="submission" date="2019-03" db="EMBL/GenBank/DDBJ databases">
        <title>Genomic Encyclopedia of Type Strains, Phase IV (KMG-IV): sequencing the most valuable type-strain genomes for metagenomic binning, comparative biology and taxonomic classification.</title>
        <authorList>
            <person name="Goeker M."/>
        </authorList>
    </citation>
    <scope>NUCLEOTIDE SEQUENCE [LARGE SCALE GENOMIC DNA]</scope>
    <source>
        <strain evidence="3 4">DSM 16326</strain>
    </source>
</reference>
<organism evidence="3 4">
    <name type="scientific">Thiohalophilus thiocyanatoxydans</name>
    <dbReference type="NCBI Taxonomy" id="381308"/>
    <lineage>
        <taxon>Bacteria</taxon>
        <taxon>Pseudomonadati</taxon>
        <taxon>Pseudomonadota</taxon>
        <taxon>Gammaproteobacteria</taxon>
        <taxon>Thiohalomonadales</taxon>
        <taxon>Thiohalophilaceae</taxon>
        <taxon>Thiohalophilus</taxon>
    </lineage>
</organism>
<gene>
    <name evidence="3" type="ORF">EDC23_0049</name>
</gene>
<evidence type="ECO:0000313" key="4">
    <source>
        <dbReference type="Proteomes" id="UP000294914"/>
    </source>
</evidence>
<dbReference type="InterPro" id="IPR021357">
    <property type="entry name" value="DUF2782"/>
</dbReference>
<dbReference type="EMBL" id="SOQX01000001">
    <property type="protein sequence ID" value="TDY03680.1"/>
    <property type="molecule type" value="Genomic_DNA"/>
</dbReference>
<feature type="region of interest" description="Disordered" evidence="1">
    <location>
        <begin position="21"/>
        <end position="42"/>
    </location>
</feature>
<name>A0A4R8IW04_9GAMM</name>
<proteinExistence type="predicted"/>
<feature type="chain" id="PRO_5020550548" evidence="2">
    <location>
        <begin position="23"/>
        <end position="111"/>
    </location>
</feature>
<dbReference type="AlphaFoldDB" id="A0A4R8IW04"/>
<accession>A0A4R8IW04</accession>
<dbReference type="Gene3D" id="2.20.130.30">
    <property type="entry name" value="Protein of unknown function DUF2782"/>
    <property type="match status" value="1"/>
</dbReference>